<dbReference type="InterPro" id="IPR001810">
    <property type="entry name" value="F-box_dom"/>
</dbReference>
<accession>A0A6A5V4H5</accession>
<evidence type="ECO:0000313" key="3">
    <source>
        <dbReference type="Proteomes" id="UP000800036"/>
    </source>
</evidence>
<name>A0A6A5V4H5_9PLEO</name>
<organism evidence="2 3">
    <name type="scientific">Bimuria novae-zelandiae CBS 107.79</name>
    <dbReference type="NCBI Taxonomy" id="1447943"/>
    <lineage>
        <taxon>Eukaryota</taxon>
        <taxon>Fungi</taxon>
        <taxon>Dikarya</taxon>
        <taxon>Ascomycota</taxon>
        <taxon>Pezizomycotina</taxon>
        <taxon>Dothideomycetes</taxon>
        <taxon>Pleosporomycetidae</taxon>
        <taxon>Pleosporales</taxon>
        <taxon>Massarineae</taxon>
        <taxon>Didymosphaeriaceae</taxon>
        <taxon>Bimuria</taxon>
    </lineage>
</organism>
<dbReference type="InterPro" id="IPR036047">
    <property type="entry name" value="F-box-like_dom_sf"/>
</dbReference>
<reference evidence="2" key="1">
    <citation type="journal article" date="2020" name="Stud. Mycol.">
        <title>101 Dothideomycetes genomes: a test case for predicting lifestyles and emergence of pathogens.</title>
        <authorList>
            <person name="Haridas S."/>
            <person name="Albert R."/>
            <person name="Binder M."/>
            <person name="Bloem J."/>
            <person name="Labutti K."/>
            <person name="Salamov A."/>
            <person name="Andreopoulos B."/>
            <person name="Baker S."/>
            <person name="Barry K."/>
            <person name="Bills G."/>
            <person name="Bluhm B."/>
            <person name="Cannon C."/>
            <person name="Castanera R."/>
            <person name="Culley D."/>
            <person name="Daum C."/>
            <person name="Ezra D."/>
            <person name="Gonzalez J."/>
            <person name="Henrissat B."/>
            <person name="Kuo A."/>
            <person name="Liang C."/>
            <person name="Lipzen A."/>
            <person name="Lutzoni F."/>
            <person name="Magnuson J."/>
            <person name="Mondo S."/>
            <person name="Nolan M."/>
            <person name="Ohm R."/>
            <person name="Pangilinan J."/>
            <person name="Park H.-J."/>
            <person name="Ramirez L."/>
            <person name="Alfaro M."/>
            <person name="Sun H."/>
            <person name="Tritt A."/>
            <person name="Yoshinaga Y."/>
            <person name="Zwiers L.-H."/>
            <person name="Turgeon B."/>
            <person name="Goodwin S."/>
            <person name="Spatafora J."/>
            <person name="Crous P."/>
            <person name="Grigoriev I."/>
        </authorList>
    </citation>
    <scope>NUCLEOTIDE SEQUENCE</scope>
    <source>
        <strain evidence="2">CBS 107.79</strain>
    </source>
</reference>
<evidence type="ECO:0000313" key="2">
    <source>
        <dbReference type="EMBL" id="KAF1971758.1"/>
    </source>
</evidence>
<dbReference type="AlphaFoldDB" id="A0A6A5V4H5"/>
<dbReference type="CDD" id="cd09917">
    <property type="entry name" value="F-box_SF"/>
    <property type="match status" value="1"/>
</dbReference>
<proteinExistence type="predicted"/>
<gene>
    <name evidence="2" type="ORF">BU23DRAFT_535837</name>
</gene>
<sequence length="472" mass="53913">MWERRGRPGRLKGAPPRTRPEIAPAIYQLPHLPTRVAPTTTHMMAGMKASGSIVELAPELLELVLAYLGPLDLTRFGATCRRAHDFLRPTNQLLWKQTFLQQFDHPNHVWQHLVPTARTDNQPREALWDWHRELVRRLKIFNLLLEGDEQTIAAEIEKVISTLLDVQQTASRTSSVEPEETESLNMRYLKDLEIRIGGFGSIVHDYSRHPSSLALPQDPKPDLDRPVTRSMLRRGTVAPEWASRFHIIHGPTDREEESTSSKAAARAIVYDWSVTSEEADYGPFRKDGSGTVNWQVVEAISSLMHRIFNTALSLHQLNPTGFDMHVPRNQPMNPSVPEDWAGVTGTWAGTYAFLDYRALVHYNFTHNMDHPLDLGNYEEACGELMRLDLELDHSEELKQDRRLQSDLPYCADLPKLFFQGTSIRQAMERPMINVRGVAFLAPSGREVRWRLIIRYALLYKPSRKGESQPQGP</sequence>
<protein>
    <recommendedName>
        <fullName evidence="1">F-box domain-containing protein</fullName>
    </recommendedName>
</protein>
<dbReference type="SUPFAM" id="SSF81383">
    <property type="entry name" value="F-box domain"/>
    <property type="match status" value="1"/>
</dbReference>
<keyword evidence="3" id="KW-1185">Reference proteome</keyword>
<dbReference type="Gene3D" id="1.20.1280.50">
    <property type="match status" value="1"/>
</dbReference>
<feature type="domain" description="F-box" evidence="1">
    <location>
        <begin position="50"/>
        <end position="98"/>
    </location>
</feature>
<evidence type="ECO:0000259" key="1">
    <source>
        <dbReference type="PROSITE" id="PS50181"/>
    </source>
</evidence>
<dbReference type="OrthoDB" id="3226064at2759"/>
<dbReference type="EMBL" id="ML976691">
    <property type="protein sequence ID" value="KAF1971758.1"/>
    <property type="molecule type" value="Genomic_DNA"/>
</dbReference>
<dbReference type="Proteomes" id="UP000800036">
    <property type="component" value="Unassembled WGS sequence"/>
</dbReference>
<dbReference type="PROSITE" id="PS50181">
    <property type="entry name" value="FBOX"/>
    <property type="match status" value="1"/>
</dbReference>